<organism evidence="4 5">
    <name type="scientific">Aromia moschata</name>
    <dbReference type="NCBI Taxonomy" id="1265417"/>
    <lineage>
        <taxon>Eukaryota</taxon>
        <taxon>Metazoa</taxon>
        <taxon>Ecdysozoa</taxon>
        <taxon>Arthropoda</taxon>
        <taxon>Hexapoda</taxon>
        <taxon>Insecta</taxon>
        <taxon>Pterygota</taxon>
        <taxon>Neoptera</taxon>
        <taxon>Endopterygota</taxon>
        <taxon>Coleoptera</taxon>
        <taxon>Polyphaga</taxon>
        <taxon>Cucujiformia</taxon>
        <taxon>Chrysomeloidea</taxon>
        <taxon>Cerambycidae</taxon>
        <taxon>Cerambycinae</taxon>
        <taxon>Callichromatini</taxon>
        <taxon>Aromia</taxon>
    </lineage>
</organism>
<dbReference type="PANTHER" id="PTHR21505:SF8">
    <property type="entry name" value="DPT-YFP REPRESSOR BY OVEREXPRESSION, ISOFORM D-RELATED"/>
    <property type="match status" value="1"/>
</dbReference>
<gene>
    <name evidence="4" type="ORF">NQ318_010984</name>
</gene>
<dbReference type="InterPro" id="IPR006578">
    <property type="entry name" value="MADF-dom"/>
</dbReference>
<name>A0AAV8YLF1_9CUCU</name>
<dbReference type="Gene3D" id="2.40.70.10">
    <property type="entry name" value="Acid Proteases"/>
    <property type="match status" value="1"/>
</dbReference>
<dbReference type="InterPro" id="IPR001969">
    <property type="entry name" value="Aspartic_peptidase_AS"/>
</dbReference>
<sequence>MVREQPKAVFEELGETGKNNLQKSSIDFGMKKQNDFDGTNTAGSGRIDGNSAGSDRIEIGAGCNPYLYIDTPDNFRPVTEIPEVNKGGLRRSPGLSKFSKGRLNSPPSLNPFPHLWRRQPRALKAAMAIVDALSLFVVVMSKTKNRSAKEVVLEDFIEIYRSEPCLWQVKNKYYHDRNKKEAAYAKLVSKLNLMQPGIHQNTNESDVIVRHGRGHGYDCAVLFTSPAVPCGGSVRLRQTSEDFLKEFLSEILTVCTQPNSIKVDLYYPRKNQNMVLQLVLPANNLNNNYDNNYLSAKSIDDMLDYKLWAVLEDMVCHKRYPNIKALKRALARAVANFPMHEVRATIDEWPVRHRSSRPVSFHSQNYVPNGSYVNRAYSPCDLSEYAQAIGSPGTFSVIHTPALSHEDKGTPPEEKKKAFVSKISFQIASERVGKPQLVDTRGRVSTTHSQSPKISVSKKSSDERSLIVHGYLDDKWCYFVIDTGATRTILRPDILPKPSKELFGHVKLETATGELIPVHGEVSVKIQLGSKIMYHQVLTAYIRDDSILGLDILSKHGFVVDVQNRIMQIKNKEIVMVPKLQDYNQSGGIIVEEDIQIPQGLENIVIAKVDGNCEGLSTGIVEASERNDGLLVARSLVQMKNQIPVRIANISDKKIILKKNEALGRCEPVERHESTTYTSCMLTSGREMKLPTDLMLGCPLEATRERSLPEFVKYLRERMNRVYEFAREKLKTQSDKMKQRLDTTSTETAFELGDAVSLYAPERMKGKNESPKLQRNWKGPYTIIKPKVVLLERLARYTGHDSPDWFVVEDPPPRTEDNVIRDE</sequence>
<dbReference type="AlphaFoldDB" id="A0AAV8YLF1"/>
<dbReference type="SUPFAM" id="SSF50630">
    <property type="entry name" value="Acid proteases"/>
    <property type="match status" value="1"/>
</dbReference>
<dbReference type="GO" id="GO:0006508">
    <property type="term" value="P:proteolysis"/>
    <property type="evidence" value="ECO:0007669"/>
    <property type="project" value="InterPro"/>
</dbReference>
<reference evidence="4" key="1">
    <citation type="journal article" date="2023" name="Insect Mol. Biol.">
        <title>Genome sequencing provides insights into the evolution of gene families encoding plant cell wall-degrading enzymes in longhorned beetles.</title>
        <authorList>
            <person name="Shin N.R."/>
            <person name="Okamura Y."/>
            <person name="Kirsch R."/>
            <person name="Pauchet Y."/>
        </authorList>
    </citation>
    <scope>NUCLEOTIDE SEQUENCE</scope>
    <source>
        <strain evidence="4">AMC_N1</strain>
    </source>
</reference>
<dbReference type="PANTHER" id="PTHR21505">
    <property type="entry name" value="MADF DOMAIN-CONTAINING PROTEIN-RELATED"/>
    <property type="match status" value="1"/>
</dbReference>
<evidence type="ECO:0000313" key="4">
    <source>
        <dbReference type="EMBL" id="KAJ8952074.1"/>
    </source>
</evidence>
<evidence type="ECO:0000259" key="3">
    <source>
        <dbReference type="Pfam" id="PF10545"/>
    </source>
</evidence>
<comment type="caution">
    <text evidence="4">The sequence shown here is derived from an EMBL/GenBank/DDBJ whole genome shotgun (WGS) entry which is preliminary data.</text>
</comment>
<dbReference type="Proteomes" id="UP001162162">
    <property type="component" value="Unassembled WGS sequence"/>
</dbReference>
<dbReference type="GO" id="GO:0004190">
    <property type="term" value="F:aspartic-type endopeptidase activity"/>
    <property type="evidence" value="ECO:0007669"/>
    <property type="project" value="InterPro"/>
</dbReference>
<keyword evidence="1" id="KW-0175">Coiled coil</keyword>
<evidence type="ECO:0000256" key="1">
    <source>
        <dbReference type="SAM" id="Coils"/>
    </source>
</evidence>
<dbReference type="Pfam" id="PF10545">
    <property type="entry name" value="MADF_DNA_bdg"/>
    <property type="match status" value="1"/>
</dbReference>
<proteinExistence type="predicted"/>
<feature type="compositionally biased region" description="Polar residues" evidence="2">
    <location>
        <begin position="443"/>
        <end position="457"/>
    </location>
</feature>
<feature type="domain" description="MADF" evidence="3">
    <location>
        <begin position="156"/>
        <end position="192"/>
    </location>
</feature>
<protein>
    <recommendedName>
        <fullName evidence="3">MADF domain-containing protein</fullName>
    </recommendedName>
</protein>
<dbReference type="InterPro" id="IPR021109">
    <property type="entry name" value="Peptidase_aspartic_dom_sf"/>
</dbReference>
<evidence type="ECO:0000313" key="5">
    <source>
        <dbReference type="Proteomes" id="UP001162162"/>
    </source>
</evidence>
<feature type="coiled-coil region" evidence="1">
    <location>
        <begin position="716"/>
        <end position="747"/>
    </location>
</feature>
<dbReference type="EMBL" id="JAPWTK010000074">
    <property type="protein sequence ID" value="KAJ8952074.1"/>
    <property type="molecule type" value="Genomic_DNA"/>
</dbReference>
<feature type="region of interest" description="Disordered" evidence="2">
    <location>
        <begin position="438"/>
        <end position="457"/>
    </location>
</feature>
<evidence type="ECO:0000256" key="2">
    <source>
        <dbReference type="SAM" id="MobiDB-lite"/>
    </source>
</evidence>
<dbReference type="PROSITE" id="PS00141">
    <property type="entry name" value="ASP_PROTEASE"/>
    <property type="match status" value="1"/>
</dbReference>
<keyword evidence="5" id="KW-1185">Reference proteome</keyword>
<accession>A0AAV8YLF1</accession>